<reference evidence="1" key="1">
    <citation type="submission" date="2020-04" db="EMBL/GenBank/DDBJ databases">
        <authorList>
            <person name="Alioto T."/>
            <person name="Alioto T."/>
            <person name="Gomez Garrido J."/>
        </authorList>
    </citation>
    <scope>NUCLEOTIDE SEQUENCE</scope>
    <source>
        <strain evidence="1">A484AB</strain>
    </source>
</reference>
<dbReference type="OrthoDB" id="6150711at2759"/>
<sequence>LNGFRIESQYNYVNLLIKLQQHCFRNDSFIARTLLTAIDHNSHLFRRAALNRDGKKKYNKVYSKHSKNWRVTAVLEEKTYDFRAALTSGILQRKIDDKDSKLKKSRTVSRASEKYMSFDCYAACPSYARNC</sequence>
<evidence type="ECO:0000313" key="1">
    <source>
        <dbReference type="EMBL" id="CAB4045088.1"/>
    </source>
</evidence>
<protein>
    <submittedName>
        <fullName evidence="1">Uncharacterized protein</fullName>
    </submittedName>
</protein>
<evidence type="ECO:0000313" key="2">
    <source>
        <dbReference type="Proteomes" id="UP001152795"/>
    </source>
</evidence>
<comment type="caution">
    <text evidence="1">The sequence shown here is derived from an EMBL/GenBank/DDBJ whole genome shotgun (WGS) entry which is preliminary data.</text>
</comment>
<organism evidence="1 2">
    <name type="scientific">Paramuricea clavata</name>
    <name type="common">Red gorgonian</name>
    <name type="synonym">Violescent sea-whip</name>
    <dbReference type="NCBI Taxonomy" id="317549"/>
    <lineage>
        <taxon>Eukaryota</taxon>
        <taxon>Metazoa</taxon>
        <taxon>Cnidaria</taxon>
        <taxon>Anthozoa</taxon>
        <taxon>Octocorallia</taxon>
        <taxon>Malacalcyonacea</taxon>
        <taxon>Plexauridae</taxon>
        <taxon>Paramuricea</taxon>
    </lineage>
</organism>
<name>A0A6S7KLM5_PARCT</name>
<dbReference type="EMBL" id="CACRXK020037573">
    <property type="protein sequence ID" value="CAB4045088.1"/>
    <property type="molecule type" value="Genomic_DNA"/>
</dbReference>
<accession>A0A6S7KLM5</accession>
<dbReference type="Proteomes" id="UP001152795">
    <property type="component" value="Unassembled WGS sequence"/>
</dbReference>
<dbReference type="AlphaFoldDB" id="A0A6S7KLM5"/>
<proteinExistence type="predicted"/>
<feature type="non-terminal residue" evidence="1">
    <location>
        <position position="1"/>
    </location>
</feature>
<keyword evidence="2" id="KW-1185">Reference proteome</keyword>
<gene>
    <name evidence="1" type="ORF">PACLA_8A053053</name>
</gene>